<dbReference type="Pfam" id="PF00072">
    <property type="entry name" value="Response_reg"/>
    <property type="match status" value="1"/>
</dbReference>
<evidence type="ECO:0000256" key="2">
    <source>
        <dbReference type="ARBA" id="ARBA00022553"/>
    </source>
</evidence>
<comment type="function">
    <text evidence="7">May play the central regulatory role in sporulation. It may be an element of the effector pathway responsible for the activation of sporulation genes in response to nutritional stress. Spo0A may act in concert with spo0H (a sigma factor) to control the expression of some genes that are critical to the sporulation process.</text>
</comment>
<dbReference type="InterPro" id="IPR002197">
    <property type="entry name" value="HTH_Fis"/>
</dbReference>
<dbReference type="Gene3D" id="1.10.8.60">
    <property type="match status" value="1"/>
</dbReference>
<dbReference type="Gene3D" id="1.10.10.60">
    <property type="entry name" value="Homeodomain-like"/>
    <property type="match status" value="1"/>
</dbReference>
<protein>
    <recommendedName>
        <fullName evidence="1">Stage 0 sporulation protein A homolog</fullName>
    </recommendedName>
</protein>
<reference evidence="12" key="1">
    <citation type="submission" date="2014-07" db="EMBL/GenBank/DDBJ databases">
        <authorList>
            <person name="Hornung V.Bastian."/>
        </authorList>
    </citation>
    <scope>NUCLEOTIDE SEQUENCE</scope>
    <source>
        <strain evidence="12">PCE-S</strain>
    </source>
</reference>
<keyword evidence="4" id="KW-0067">ATP-binding</keyword>
<dbReference type="InterPro" id="IPR025662">
    <property type="entry name" value="Sigma_54_int_dom_ATP-bd_1"/>
</dbReference>
<evidence type="ECO:0000256" key="8">
    <source>
        <dbReference type="PROSITE-ProRule" id="PRU00169"/>
    </source>
</evidence>
<dbReference type="GO" id="GO:0005524">
    <property type="term" value="F:ATP binding"/>
    <property type="evidence" value="ECO:0007669"/>
    <property type="project" value="UniProtKB-KW"/>
</dbReference>
<evidence type="ECO:0000256" key="1">
    <source>
        <dbReference type="ARBA" id="ARBA00018672"/>
    </source>
</evidence>
<evidence type="ECO:0000259" key="11">
    <source>
        <dbReference type="PROSITE" id="PS50110"/>
    </source>
</evidence>
<keyword evidence="5" id="KW-0805">Transcription regulation</keyword>
<evidence type="ECO:0000256" key="4">
    <source>
        <dbReference type="ARBA" id="ARBA00022840"/>
    </source>
</evidence>
<evidence type="ECO:0000256" key="9">
    <source>
        <dbReference type="SAM" id="MobiDB-lite"/>
    </source>
</evidence>
<organism evidence="12">
    <name type="scientific">Desulfitobacterium hafniense</name>
    <name type="common">Desulfitobacterium frappieri</name>
    <dbReference type="NCBI Taxonomy" id="49338"/>
    <lineage>
        <taxon>Bacteria</taxon>
        <taxon>Bacillati</taxon>
        <taxon>Bacillota</taxon>
        <taxon>Clostridia</taxon>
        <taxon>Eubacteriales</taxon>
        <taxon>Desulfitobacteriaceae</taxon>
        <taxon>Desulfitobacterium</taxon>
    </lineage>
</organism>
<dbReference type="InterPro" id="IPR011006">
    <property type="entry name" value="CheY-like_superfamily"/>
</dbReference>
<feature type="domain" description="Sigma-54 factor interaction" evidence="10">
    <location>
        <begin position="145"/>
        <end position="386"/>
    </location>
</feature>
<dbReference type="SUPFAM" id="SSF46689">
    <property type="entry name" value="Homeodomain-like"/>
    <property type="match status" value="1"/>
</dbReference>
<dbReference type="CDD" id="cd00009">
    <property type="entry name" value="AAA"/>
    <property type="match status" value="1"/>
</dbReference>
<dbReference type="InterPro" id="IPR001789">
    <property type="entry name" value="Sig_transdc_resp-reg_receiver"/>
</dbReference>
<dbReference type="InterPro" id="IPR003593">
    <property type="entry name" value="AAA+_ATPase"/>
</dbReference>
<feature type="domain" description="Response regulatory" evidence="11">
    <location>
        <begin position="6"/>
        <end position="120"/>
    </location>
</feature>
<evidence type="ECO:0000259" key="10">
    <source>
        <dbReference type="PROSITE" id="PS50045"/>
    </source>
</evidence>
<keyword evidence="2 8" id="KW-0597">Phosphoprotein</keyword>
<keyword evidence="3" id="KW-0547">Nucleotide-binding</keyword>
<name>A0A098B9K3_DESHA</name>
<feature type="modified residue" description="4-aspartylphosphate" evidence="8">
    <location>
        <position position="55"/>
    </location>
</feature>
<accession>A0A098B9K3</accession>
<evidence type="ECO:0000256" key="6">
    <source>
        <dbReference type="ARBA" id="ARBA00023163"/>
    </source>
</evidence>
<keyword evidence="6" id="KW-0804">Transcription</keyword>
<dbReference type="SMART" id="SM00448">
    <property type="entry name" value="REC"/>
    <property type="match status" value="1"/>
</dbReference>
<dbReference type="Pfam" id="PF25601">
    <property type="entry name" value="AAA_lid_14"/>
    <property type="match status" value="1"/>
</dbReference>
<dbReference type="Pfam" id="PF02954">
    <property type="entry name" value="HTH_8"/>
    <property type="match status" value="1"/>
</dbReference>
<dbReference type="SMART" id="SM00382">
    <property type="entry name" value="AAA"/>
    <property type="match status" value="1"/>
</dbReference>
<dbReference type="PANTHER" id="PTHR32071">
    <property type="entry name" value="TRANSCRIPTIONAL REGULATORY PROTEIN"/>
    <property type="match status" value="1"/>
</dbReference>
<evidence type="ECO:0000313" key="12">
    <source>
        <dbReference type="EMBL" id="CDX05042.1"/>
    </source>
</evidence>
<dbReference type="Gene3D" id="3.40.50.300">
    <property type="entry name" value="P-loop containing nucleotide triphosphate hydrolases"/>
    <property type="match status" value="1"/>
</dbReference>
<dbReference type="FunFam" id="3.40.50.2300:FF:000018">
    <property type="entry name" value="DNA-binding transcriptional regulator NtrC"/>
    <property type="match status" value="1"/>
</dbReference>
<dbReference type="GO" id="GO:0000160">
    <property type="term" value="P:phosphorelay signal transduction system"/>
    <property type="evidence" value="ECO:0007669"/>
    <property type="project" value="InterPro"/>
</dbReference>
<dbReference type="PROSITE" id="PS50045">
    <property type="entry name" value="SIGMA54_INTERACT_4"/>
    <property type="match status" value="1"/>
</dbReference>
<dbReference type="FunFam" id="3.40.50.300:FF:000006">
    <property type="entry name" value="DNA-binding transcriptional regulator NtrC"/>
    <property type="match status" value="1"/>
</dbReference>
<dbReference type="GO" id="GO:0006355">
    <property type="term" value="P:regulation of DNA-templated transcription"/>
    <property type="evidence" value="ECO:0007669"/>
    <property type="project" value="InterPro"/>
</dbReference>
<dbReference type="InterPro" id="IPR009057">
    <property type="entry name" value="Homeodomain-like_sf"/>
</dbReference>
<dbReference type="InterPro" id="IPR025944">
    <property type="entry name" value="Sigma_54_int_dom_CS"/>
</dbReference>
<dbReference type="Gene3D" id="3.40.50.2300">
    <property type="match status" value="1"/>
</dbReference>
<dbReference type="PATRIC" id="fig|49338.4.peg.5551"/>
<evidence type="ECO:0000256" key="5">
    <source>
        <dbReference type="ARBA" id="ARBA00023015"/>
    </source>
</evidence>
<dbReference type="PRINTS" id="PR01590">
    <property type="entry name" value="HTHFIS"/>
</dbReference>
<dbReference type="GO" id="GO:0043565">
    <property type="term" value="F:sequence-specific DNA binding"/>
    <property type="evidence" value="ECO:0007669"/>
    <property type="project" value="InterPro"/>
</dbReference>
<evidence type="ECO:0000256" key="7">
    <source>
        <dbReference type="ARBA" id="ARBA00024867"/>
    </source>
</evidence>
<sequence length="494" mass="55550">MNVHQRVLILDDEEDLRSILAQRLGRRGYEIMEAATAQEGMALLQETIFEAVLLDIRLPDGDGLQLLQAMKKRQPDLQVIMLTGHGTLESAIEAMKAGAYDYLTKPCNLSELEITLQKALEQRKLLVENTGLRQVVHRQNAELPIIGDSEKMRSLKEMTRKIAQTDTPVLLQGESGTGKELFARALHVWSPRSSQAYIPLNAGAVHETLMESELFGHEKGAFTGANAVKLGLVEMADQGTLFLDEIGEMPLNLQVKLLRFMETGEFRRVGDNRLRRVNARIVTATNRNLPEEVEAGRFRKDLYYRLTGMVLHIPPLRERKGDILQLAEHFLRTGQRGHTLQGGNPAQERSPGQIIQLAPEAQEALLAYDFPGNVRELAHLMERGMILAEGPLIRIRDLWPEHGEGRSSIQTELPLPDEERAAEMDEKSIKTERQGDQAEQENQGDVLAGYLTLAEIEKDYILATMKKADGNKARAARLLGISVRNLYRKMEEYS</sequence>
<dbReference type="Pfam" id="PF00158">
    <property type="entry name" value="Sigma54_activat"/>
    <property type="match status" value="1"/>
</dbReference>
<dbReference type="InterPro" id="IPR002078">
    <property type="entry name" value="Sigma_54_int"/>
</dbReference>
<gene>
    <name evidence="12" type="ORF">DPCES_5156</name>
</gene>
<feature type="compositionally biased region" description="Basic and acidic residues" evidence="9">
    <location>
        <begin position="417"/>
        <end position="436"/>
    </location>
</feature>
<proteinExistence type="predicted"/>
<dbReference type="PROSITE" id="PS50110">
    <property type="entry name" value="RESPONSE_REGULATORY"/>
    <property type="match status" value="1"/>
</dbReference>
<dbReference type="PROSITE" id="PS00675">
    <property type="entry name" value="SIGMA54_INTERACT_1"/>
    <property type="match status" value="1"/>
</dbReference>
<dbReference type="InterPro" id="IPR027417">
    <property type="entry name" value="P-loop_NTPase"/>
</dbReference>
<dbReference type="SUPFAM" id="SSF52172">
    <property type="entry name" value="CheY-like"/>
    <property type="match status" value="1"/>
</dbReference>
<dbReference type="InterPro" id="IPR058031">
    <property type="entry name" value="AAA_lid_NorR"/>
</dbReference>
<feature type="region of interest" description="Disordered" evidence="9">
    <location>
        <begin position="405"/>
        <end position="443"/>
    </location>
</feature>
<evidence type="ECO:0000256" key="3">
    <source>
        <dbReference type="ARBA" id="ARBA00022741"/>
    </source>
</evidence>
<dbReference type="AlphaFoldDB" id="A0A098B9K3"/>
<dbReference type="EMBL" id="LK996017">
    <property type="protein sequence ID" value="CDX05042.1"/>
    <property type="molecule type" value="Genomic_DNA"/>
</dbReference>
<dbReference type="RefSeq" id="WP_208926702.1">
    <property type="nucleotide sequence ID" value="NZ_JAYFNZ010000007.1"/>
</dbReference>
<dbReference type="PROSITE" id="PS00688">
    <property type="entry name" value="SIGMA54_INTERACT_3"/>
    <property type="match status" value="1"/>
</dbReference>
<dbReference type="SUPFAM" id="SSF52540">
    <property type="entry name" value="P-loop containing nucleoside triphosphate hydrolases"/>
    <property type="match status" value="1"/>
</dbReference>